<evidence type="ECO:0000256" key="11">
    <source>
        <dbReference type="ARBA" id="ARBA00049902"/>
    </source>
</evidence>
<keyword evidence="5" id="KW-0645">Protease</keyword>
<dbReference type="InterPro" id="IPR011815">
    <property type="entry name" value="PBP_1c"/>
</dbReference>
<evidence type="ECO:0000259" key="14">
    <source>
        <dbReference type="Pfam" id="PF06832"/>
    </source>
</evidence>
<feature type="domain" description="Penicillin-binding C-terminal" evidence="14">
    <location>
        <begin position="707"/>
        <end position="787"/>
    </location>
</feature>
<evidence type="ECO:0000259" key="13">
    <source>
        <dbReference type="Pfam" id="PF00912"/>
    </source>
</evidence>
<evidence type="ECO:0000256" key="6">
    <source>
        <dbReference type="ARBA" id="ARBA00022676"/>
    </source>
</evidence>
<dbReference type="InterPro" id="IPR023346">
    <property type="entry name" value="Lysozyme-like_dom_sf"/>
</dbReference>
<feature type="domain" description="Glycosyl transferase family 51" evidence="13">
    <location>
        <begin position="68"/>
        <end position="234"/>
    </location>
</feature>
<evidence type="ECO:0000256" key="5">
    <source>
        <dbReference type="ARBA" id="ARBA00022670"/>
    </source>
</evidence>
<evidence type="ECO:0000313" key="16">
    <source>
        <dbReference type="Proteomes" id="UP000002402"/>
    </source>
</evidence>
<keyword evidence="6" id="KW-0328">Glycosyltransferase</keyword>
<dbReference type="UniPathway" id="UPA00219"/>
<dbReference type="Pfam" id="PF06832">
    <property type="entry name" value="BiPBP_C"/>
    <property type="match status" value="1"/>
</dbReference>
<dbReference type="HOGENOM" id="CLU_006354_7_3_7"/>
<dbReference type="InterPro" id="IPR009647">
    <property type="entry name" value="PBP_C"/>
</dbReference>
<evidence type="ECO:0000256" key="8">
    <source>
        <dbReference type="ARBA" id="ARBA00022801"/>
    </source>
</evidence>
<dbReference type="GO" id="GO:0008955">
    <property type="term" value="F:peptidoglycan glycosyltransferase activity"/>
    <property type="evidence" value="ECO:0007669"/>
    <property type="project" value="UniProtKB-EC"/>
</dbReference>
<evidence type="ECO:0000256" key="1">
    <source>
        <dbReference type="ARBA" id="ARBA00004752"/>
    </source>
</evidence>
<dbReference type="PANTHER" id="PTHR32282:SF15">
    <property type="entry name" value="PENICILLIN-BINDING PROTEIN 1C"/>
    <property type="match status" value="1"/>
</dbReference>
<organism evidence="15 16">
    <name type="scientific">Myxococcus xanthus (strain DK1622)</name>
    <dbReference type="NCBI Taxonomy" id="246197"/>
    <lineage>
        <taxon>Bacteria</taxon>
        <taxon>Pseudomonadati</taxon>
        <taxon>Myxococcota</taxon>
        <taxon>Myxococcia</taxon>
        <taxon>Myxococcales</taxon>
        <taxon>Cystobacterineae</taxon>
        <taxon>Myxococcaceae</taxon>
        <taxon>Myxococcus</taxon>
    </lineage>
</organism>
<dbReference type="InterPro" id="IPR036950">
    <property type="entry name" value="PBP_transglycosylase"/>
</dbReference>
<feature type="domain" description="Penicillin-binding protein transpeptidase" evidence="12">
    <location>
        <begin position="323"/>
        <end position="541"/>
    </location>
</feature>
<comment type="similarity">
    <text evidence="3">In the N-terminal section; belongs to the glycosyltransferase 51 family.</text>
</comment>
<sequence length="796" mass="86611">MPGIHRLMSRARRITRKLLPVGLGLLGLTVAAYVAAWRVPLPARLFAPASVVMEYRDGTPAHVFLAPDERWRIPTQLERVDPDYVQALLALEDKRFFHHPGVDPLAVLRAATRNLATGRRVSGASTLTMQLVRVLEPRPRTFTSKVIESFRAMQLEVRLSKQEVLAAYLQFVPYGRNVEGVEAAALAYFGHTAANLSPAEIATLLAVPQNPNRRFPTAQNTARLKSARDGVARRLLDVEALPRGPEAARVSAETVLREVRDTPVPTDLKPFPREAPHVAVWLRTQRPANARLHTTLDAGTQRMVERLMRDAAVGLAPRGIYNGTAVVVDRQQAEVLALVGNFDFFDQKHGGQIIGFATPRSPGSALKPLLYAMGIDLGMVGPEQLVADVPTAYGGYAPRNFDGRFQGLVRLEYALSQSLNMPFVRLLERVGVERFLGALQAAGVTSLVQEPGYYGLSAAVGGIELTPLELAGVYVALAGDGRAPPLRLLLDEKAAAPVEVLSPGAAWLTRQALSLRDRPDFPARRRLTGMPARVHWKTGTSFGHRDAWAAGSGPRHTAVVWLGNFNHRPSVHLVGADAAGPVLFDILEGVGPRGLNLPDESVNPPDDLAVVEVCAYSGHLPTDACVQRKHVYARRSAVPTARCPYHQHVEVDVATGLSVGPMCRTGRKTEPRVYVTWPATIRRWLEEQHRRLPEPPAAAPGCEPGGARAAPSIVSPAPGHVAVLIPGVPASQQEVPLEAEASHERALTWFVDGALLGTARADERVWWTPSVGSHEILVTDDRGLSAKRTLEVRMRP</sequence>
<dbReference type="eggNOG" id="COG4953">
    <property type="taxonomic scope" value="Bacteria"/>
</dbReference>
<evidence type="ECO:0000256" key="3">
    <source>
        <dbReference type="ARBA" id="ARBA00007739"/>
    </source>
</evidence>
<dbReference type="InterPro" id="IPR012338">
    <property type="entry name" value="Beta-lactam/transpept-like"/>
</dbReference>
<dbReference type="GO" id="GO:0030288">
    <property type="term" value="C:outer membrane-bounded periplasmic space"/>
    <property type="evidence" value="ECO:0007669"/>
    <property type="project" value="TreeGrafter"/>
</dbReference>
<evidence type="ECO:0000256" key="7">
    <source>
        <dbReference type="ARBA" id="ARBA00022679"/>
    </source>
</evidence>
<comment type="similarity">
    <text evidence="2">In the C-terminal section; belongs to the transpeptidase family.</text>
</comment>
<comment type="pathway">
    <text evidence="1">Cell wall biogenesis; peptidoglycan biosynthesis.</text>
</comment>
<dbReference type="KEGG" id="mxa:MXAN_2419"/>
<evidence type="ECO:0000313" key="15">
    <source>
        <dbReference type="EMBL" id="ABF93096.1"/>
    </source>
</evidence>
<gene>
    <name evidence="15" type="primary">pbpC</name>
    <name evidence="15" type="ordered locus">MXAN_2419</name>
</gene>
<keyword evidence="8" id="KW-0378">Hydrolase</keyword>
<reference evidence="15 16" key="1">
    <citation type="journal article" date="2006" name="Proc. Natl. Acad. Sci. U.S.A.">
        <title>Evolution of sensory complexity recorded in a myxobacterial genome.</title>
        <authorList>
            <person name="Goldman B.S."/>
            <person name="Nierman W.C."/>
            <person name="Kaiser D."/>
            <person name="Slater S.C."/>
            <person name="Durkin A.S."/>
            <person name="Eisen J.A."/>
            <person name="Ronning C.M."/>
            <person name="Barbazuk W.B."/>
            <person name="Blanchard M."/>
            <person name="Field C."/>
            <person name="Halling C."/>
            <person name="Hinkle G."/>
            <person name="Iartchuk O."/>
            <person name="Kim H.S."/>
            <person name="Mackenzie C."/>
            <person name="Madupu R."/>
            <person name="Miller N."/>
            <person name="Shvartsbeyn A."/>
            <person name="Sullivan S.A."/>
            <person name="Vaudin M."/>
            <person name="Wiegand R."/>
            <person name="Kaplan H.B."/>
        </authorList>
    </citation>
    <scope>NUCLEOTIDE SEQUENCE [LARGE SCALE GENOMIC DNA]</scope>
    <source>
        <strain evidence="16">DK1622</strain>
    </source>
</reference>
<dbReference type="EnsemblBacteria" id="ABF93096">
    <property type="protein sequence ID" value="ABF93096"/>
    <property type="gene ID" value="MXAN_2419"/>
</dbReference>
<evidence type="ECO:0000256" key="9">
    <source>
        <dbReference type="ARBA" id="ARBA00023268"/>
    </source>
</evidence>
<protein>
    <recommendedName>
        <fullName evidence="10">peptidoglycan glycosyltransferase</fullName>
        <ecNumber evidence="10">2.4.99.28</ecNumber>
    </recommendedName>
</protein>
<proteinExistence type="inferred from homology"/>
<dbReference type="EMBL" id="CP000113">
    <property type="protein sequence ID" value="ABF93096.1"/>
    <property type="molecule type" value="Genomic_DNA"/>
</dbReference>
<dbReference type="NCBIfam" id="TIGR02073">
    <property type="entry name" value="PBP_1c"/>
    <property type="match status" value="1"/>
</dbReference>
<dbReference type="GO" id="GO:0009252">
    <property type="term" value="P:peptidoglycan biosynthetic process"/>
    <property type="evidence" value="ECO:0007669"/>
    <property type="project" value="UniProtKB-UniPathway"/>
</dbReference>
<evidence type="ECO:0000259" key="12">
    <source>
        <dbReference type="Pfam" id="PF00905"/>
    </source>
</evidence>
<comment type="catalytic activity">
    <reaction evidence="11">
        <text>[GlcNAc-(1-&gt;4)-Mur2Ac(oyl-L-Ala-gamma-D-Glu-L-Lys-D-Ala-D-Ala)](n)-di-trans,octa-cis-undecaprenyl diphosphate + beta-D-GlcNAc-(1-&gt;4)-Mur2Ac(oyl-L-Ala-gamma-D-Glu-L-Lys-D-Ala-D-Ala)-di-trans,octa-cis-undecaprenyl diphosphate = [GlcNAc-(1-&gt;4)-Mur2Ac(oyl-L-Ala-gamma-D-Glu-L-Lys-D-Ala-D-Ala)](n+1)-di-trans,octa-cis-undecaprenyl diphosphate + di-trans,octa-cis-undecaprenyl diphosphate + H(+)</text>
        <dbReference type="Rhea" id="RHEA:23708"/>
        <dbReference type="Rhea" id="RHEA-COMP:9602"/>
        <dbReference type="Rhea" id="RHEA-COMP:9603"/>
        <dbReference type="ChEBI" id="CHEBI:15378"/>
        <dbReference type="ChEBI" id="CHEBI:58405"/>
        <dbReference type="ChEBI" id="CHEBI:60033"/>
        <dbReference type="ChEBI" id="CHEBI:78435"/>
        <dbReference type="EC" id="2.4.99.28"/>
    </reaction>
</comment>
<dbReference type="EC" id="2.4.99.28" evidence="10"/>
<dbReference type="InterPro" id="IPR050396">
    <property type="entry name" value="Glycosyltr_51/Transpeptidase"/>
</dbReference>
<evidence type="ECO:0000256" key="2">
    <source>
        <dbReference type="ARBA" id="ARBA00007090"/>
    </source>
</evidence>
<dbReference type="SUPFAM" id="SSF56601">
    <property type="entry name" value="beta-lactamase/transpeptidase-like"/>
    <property type="match status" value="1"/>
</dbReference>
<dbReference type="Proteomes" id="UP000002402">
    <property type="component" value="Chromosome"/>
</dbReference>
<keyword evidence="9" id="KW-0511">Multifunctional enzyme</keyword>
<dbReference type="PANTHER" id="PTHR32282">
    <property type="entry name" value="BINDING PROTEIN TRANSPEPTIDASE, PUTATIVE-RELATED"/>
    <property type="match status" value="1"/>
</dbReference>
<dbReference type="STRING" id="246197.MXAN_2419"/>
<dbReference type="AlphaFoldDB" id="Q1D9N4"/>
<keyword evidence="4" id="KW-0121">Carboxypeptidase</keyword>
<dbReference type="CAZy" id="GT51">
    <property type="family name" value="Glycosyltransferase Family 51"/>
</dbReference>
<dbReference type="GO" id="GO:0006508">
    <property type="term" value="P:proteolysis"/>
    <property type="evidence" value="ECO:0007669"/>
    <property type="project" value="UniProtKB-KW"/>
</dbReference>
<accession>Q1D9N4</accession>
<evidence type="ECO:0000256" key="4">
    <source>
        <dbReference type="ARBA" id="ARBA00022645"/>
    </source>
</evidence>
<dbReference type="OrthoDB" id="9766909at2"/>
<name>Q1D9N4_MYXXD</name>
<dbReference type="GO" id="GO:0008658">
    <property type="term" value="F:penicillin binding"/>
    <property type="evidence" value="ECO:0007669"/>
    <property type="project" value="InterPro"/>
</dbReference>
<dbReference type="Pfam" id="PF00905">
    <property type="entry name" value="Transpeptidase"/>
    <property type="match status" value="1"/>
</dbReference>
<keyword evidence="16" id="KW-1185">Reference proteome</keyword>
<dbReference type="Gene3D" id="1.10.3810.10">
    <property type="entry name" value="Biosynthetic peptidoglycan transglycosylase-like"/>
    <property type="match status" value="1"/>
</dbReference>
<dbReference type="Gene3D" id="3.40.710.10">
    <property type="entry name" value="DD-peptidase/beta-lactamase superfamily"/>
    <property type="match status" value="1"/>
</dbReference>
<dbReference type="InterPro" id="IPR001264">
    <property type="entry name" value="Glyco_trans_51"/>
</dbReference>
<keyword evidence="7" id="KW-0808">Transferase</keyword>
<dbReference type="Pfam" id="PF00912">
    <property type="entry name" value="Transgly"/>
    <property type="match status" value="1"/>
</dbReference>
<dbReference type="InterPro" id="IPR001460">
    <property type="entry name" value="PCN-bd_Tpept"/>
</dbReference>
<evidence type="ECO:0000256" key="10">
    <source>
        <dbReference type="ARBA" id="ARBA00044770"/>
    </source>
</evidence>
<dbReference type="GO" id="GO:0004180">
    <property type="term" value="F:carboxypeptidase activity"/>
    <property type="evidence" value="ECO:0007669"/>
    <property type="project" value="UniProtKB-KW"/>
</dbReference>
<dbReference type="SUPFAM" id="SSF53955">
    <property type="entry name" value="Lysozyme-like"/>
    <property type="match status" value="1"/>
</dbReference>